<dbReference type="GO" id="GO:0005634">
    <property type="term" value="C:nucleus"/>
    <property type="evidence" value="ECO:0007669"/>
    <property type="project" value="UniProtKB-ARBA"/>
</dbReference>
<feature type="domain" description="Integrase catalytic" evidence="1">
    <location>
        <begin position="128"/>
        <end position="286"/>
    </location>
</feature>
<dbReference type="InterPro" id="IPR050951">
    <property type="entry name" value="Retrovirus_Pol_polyprotein"/>
</dbReference>
<dbReference type="PANTHER" id="PTHR37984">
    <property type="entry name" value="PROTEIN CBG26694"/>
    <property type="match status" value="1"/>
</dbReference>
<proteinExistence type="predicted"/>
<dbReference type="Gene3D" id="3.30.420.10">
    <property type="entry name" value="Ribonuclease H-like superfamily/Ribonuclease H"/>
    <property type="match status" value="1"/>
</dbReference>
<name>A0A9P6WWR4_RHIOR</name>
<sequence length="448" mass="52627">MEDSQIQQLKQYLETLKLPSNLTPTEEKYLLRESEKFTLYKGILYRYNTENGLLRKVLNKKEAEEVIYAYHQHPLGGHLAYNNTLHKIAARYYWDKMAKDIMEYVKRCHHCQVHGKKHLNEELYPVPVSTKPFDRIALDVKHVQASRSGFRYIIAGIDYLTKYVEARPMRFQTAAEIAMFLYEEIICRHGCPTIIVSDNGKPFLSDLIRQVCRSYGIIHKTTTPYNPQSNGLIERFNRTLTSILQKRSVEEKEDWDVYLPAALFAYRSIKQATTKQSPFFMTYGYEPKTPFDLDHHVYERNSPKYEAILRHRTIHQIYNLGRIREQAAKAIAQVQATQKKAIEKRILEESRELKPPFKLGDLVLLYRDSLSTSWSAKLQDKWDGPFIIHLSLGKGTYHIKNLDAQDTRIRRVHGNRLKPYLLPKVQWCLENVRDHDMRLDPETNVLLQ</sequence>
<dbReference type="AlphaFoldDB" id="A0A9P6WWR4"/>
<dbReference type="Pfam" id="PF00665">
    <property type="entry name" value="rve"/>
    <property type="match status" value="1"/>
</dbReference>
<protein>
    <recommendedName>
        <fullName evidence="1">Integrase catalytic domain-containing protein</fullName>
    </recommendedName>
</protein>
<evidence type="ECO:0000259" key="1">
    <source>
        <dbReference type="PROSITE" id="PS50994"/>
    </source>
</evidence>
<dbReference type="EMBL" id="JAANQT010004166">
    <property type="protein sequence ID" value="KAG1300423.1"/>
    <property type="molecule type" value="Genomic_DNA"/>
</dbReference>
<dbReference type="SUPFAM" id="SSF53098">
    <property type="entry name" value="Ribonuclease H-like"/>
    <property type="match status" value="1"/>
</dbReference>
<dbReference type="InterPro" id="IPR012337">
    <property type="entry name" value="RNaseH-like_sf"/>
</dbReference>
<dbReference type="Gene3D" id="1.10.340.70">
    <property type="match status" value="1"/>
</dbReference>
<comment type="caution">
    <text evidence="2">The sequence shown here is derived from an EMBL/GenBank/DDBJ whole genome shotgun (WGS) entry which is preliminary data.</text>
</comment>
<dbReference type="Proteomes" id="UP000716291">
    <property type="component" value="Unassembled WGS sequence"/>
</dbReference>
<organism evidence="2 3">
    <name type="scientific">Rhizopus oryzae</name>
    <name type="common">Mucormycosis agent</name>
    <name type="synonym">Rhizopus arrhizus var. delemar</name>
    <dbReference type="NCBI Taxonomy" id="64495"/>
    <lineage>
        <taxon>Eukaryota</taxon>
        <taxon>Fungi</taxon>
        <taxon>Fungi incertae sedis</taxon>
        <taxon>Mucoromycota</taxon>
        <taxon>Mucoromycotina</taxon>
        <taxon>Mucoromycetes</taxon>
        <taxon>Mucorales</taxon>
        <taxon>Mucorineae</taxon>
        <taxon>Rhizopodaceae</taxon>
        <taxon>Rhizopus</taxon>
    </lineage>
</organism>
<dbReference type="OrthoDB" id="5592268at2759"/>
<evidence type="ECO:0000313" key="3">
    <source>
        <dbReference type="Proteomes" id="UP000716291"/>
    </source>
</evidence>
<keyword evidence="3" id="KW-1185">Reference proteome</keyword>
<dbReference type="PROSITE" id="PS50994">
    <property type="entry name" value="INTEGRASE"/>
    <property type="match status" value="1"/>
</dbReference>
<accession>A0A9P6WWR4</accession>
<dbReference type="FunFam" id="3.30.420.10:FF:000032">
    <property type="entry name" value="Retrovirus-related Pol polyprotein from transposon 297-like Protein"/>
    <property type="match status" value="1"/>
</dbReference>
<dbReference type="FunFam" id="1.10.340.70:FF:000001">
    <property type="entry name" value="Retrovirus-related Pol polyprotein from transposon gypsy-like Protein"/>
    <property type="match status" value="1"/>
</dbReference>
<dbReference type="InterPro" id="IPR036397">
    <property type="entry name" value="RNaseH_sf"/>
</dbReference>
<dbReference type="GO" id="GO:0003676">
    <property type="term" value="F:nucleic acid binding"/>
    <property type="evidence" value="ECO:0007669"/>
    <property type="project" value="InterPro"/>
</dbReference>
<evidence type="ECO:0000313" key="2">
    <source>
        <dbReference type="EMBL" id="KAG1300423.1"/>
    </source>
</evidence>
<reference evidence="2" key="1">
    <citation type="journal article" date="2020" name="Microb. Genom.">
        <title>Genetic diversity of clinical and environmental Mucorales isolates obtained from an investigation of mucormycosis cases among solid organ transplant recipients.</title>
        <authorList>
            <person name="Nguyen M.H."/>
            <person name="Kaul D."/>
            <person name="Muto C."/>
            <person name="Cheng S.J."/>
            <person name="Richter R.A."/>
            <person name="Bruno V.M."/>
            <person name="Liu G."/>
            <person name="Beyhan S."/>
            <person name="Sundermann A.J."/>
            <person name="Mounaud S."/>
            <person name="Pasculle A.W."/>
            <person name="Nierman W.C."/>
            <person name="Driscoll E."/>
            <person name="Cumbie R."/>
            <person name="Clancy C.J."/>
            <person name="Dupont C.L."/>
        </authorList>
    </citation>
    <scope>NUCLEOTIDE SEQUENCE</scope>
    <source>
        <strain evidence="2">GL11</strain>
    </source>
</reference>
<dbReference type="GO" id="GO:0015074">
    <property type="term" value="P:DNA integration"/>
    <property type="evidence" value="ECO:0007669"/>
    <property type="project" value="InterPro"/>
</dbReference>
<dbReference type="Pfam" id="PF17921">
    <property type="entry name" value="Integrase_H2C2"/>
    <property type="match status" value="1"/>
</dbReference>
<gene>
    <name evidence="2" type="ORF">G6F64_012715</name>
</gene>
<dbReference type="InterPro" id="IPR001584">
    <property type="entry name" value="Integrase_cat-core"/>
</dbReference>
<dbReference type="PANTHER" id="PTHR37984:SF5">
    <property type="entry name" value="PROTEIN NYNRIN-LIKE"/>
    <property type="match status" value="1"/>
</dbReference>
<dbReference type="InterPro" id="IPR041588">
    <property type="entry name" value="Integrase_H2C2"/>
</dbReference>